<reference evidence="12" key="2">
    <citation type="submission" date="2025-09" db="UniProtKB">
        <authorList>
            <consortium name="Ensembl"/>
        </authorList>
    </citation>
    <scope>IDENTIFICATION</scope>
</reference>
<dbReference type="SMART" id="SM00164">
    <property type="entry name" value="TBC"/>
    <property type="match status" value="1"/>
</dbReference>
<feature type="compositionally biased region" description="Basic and acidic residues" evidence="9">
    <location>
        <begin position="260"/>
        <end position="277"/>
    </location>
</feature>
<dbReference type="PANTHER" id="PTHR47219:SF20">
    <property type="entry name" value="TBC1 DOMAIN FAMILY MEMBER 2B"/>
    <property type="match status" value="1"/>
</dbReference>
<dbReference type="Gene3D" id="1.10.8.270">
    <property type="entry name" value="putative rabgap domain of human tbc1 domain family member 14 like domains"/>
    <property type="match status" value="1"/>
</dbReference>
<reference evidence="12" key="1">
    <citation type="submission" date="2025-08" db="UniProtKB">
        <authorList>
            <consortium name="Ensembl"/>
        </authorList>
    </citation>
    <scope>IDENTIFICATION</scope>
</reference>
<dbReference type="Gene3D" id="1.10.472.80">
    <property type="entry name" value="Ypt/Rab-GAP domain of gyp1p, domain 3"/>
    <property type="match status" value="1"/>
</dbReference>
<dbReference type="SUPFAM" id="SSF47923">
    <property type="entry name" value="Ypt/Rab-GAP domain of gyp1p"/>
    <property type="match status" value="2"/>
</dbReference>
<feature type="coiled-coil region" evidence="8">
    <location>
        <begin position="488"/>
        <end position="536"/>
    </location>
</feature>
<feature type="region of interest" description="Disordered" evidence="9">
    <location>
        <begin position="257"/>
        <end position="288"/>
    </location>
</feature>
<dbReference type="GO" id="GO:0006897">
    <property type="term" value="P:endocytosis"/>
    <property type="evidence" value="ECO:0007669"/>
    <property type="project" value="Ensembl"/>
</dbReference>
<evidence type="ECO:0000256" key="2">
    <source>
        <dbReference type="ARBA" id="ARBA00022468"/>
    </source>
</evidence>
<dbReference type="Gene3D" id="2.30.29.30">
    <property type="entry name" value="Pleckstrin-homology domain (PH domain)/Phosphotyrosine-binding domain (PTB)"/>
    <property type="match status" value="1"/>
</dbReference>
<dbReference type="CDD" id="cd01265">
    <property type="entry name" value="PH_TBC1D2A"/>
    <property type="match status" value="1"/>
</dbReference>
<dbReference type="GO" id="GO:0005096">
    <property type="term" value="F:GTPase activator activity"/>
    <property type="evidence" value="ECO:0007669"/>
    <property type="project" value="UniProtKB-KW"/>
</dbReference>
<evidence type="ECO:0000256" key="5">
    <source>
        <dbReference type="ARBA" id="ARBA00023054"/>
    </source>
</evidence>
<keyword evidence="13" id="KW-1185">Reference proteome</keyword>
<feature type="coiled-coil region" evidence="8">
    <location>
        <begin position="414"/>
        <end position="441"/>
    </location>
</feature>
<dbReference type="GO" id="GO:0005769">
    <property type="term" value="C:early endosome"/>
    <property type="evidence" value="ECO:0007669"/>
    <property type="project" value="UniProtKB-SubCell"/>
</dbReference>
<proteinExistence type="predicted"/>
<dbReference type="SMART" id="SM00233">
    <property type="entry name" value="PH"/>
    <property type="match status" value="1"/>
</dbReference>
<dbReference type="GO" id="GO:0031267">
    <property type="term" value="F:small GTPase binding"/>
    <property type="evidence" value="ECO:0007669"/>
    <property type="project" value="TreeGrafter"/>
</dbReference>
<dbReference type="AlphaFoldDB" id="A0A8C6I821"/>
<evidence type="ECO:0000256" key="8">
    <source>
        <dbReference type="SAM" id="Coils"/>
    </source>
</evidence>
<dbReference type="Pfam" id="PF00566">
    <property type="entry name" value="RabGAP-TBC"/>
    <property type="match status" value="1"/>
</dbReference>
<dbReference type="FunFam" id="1.10.472.80:FF:000018">
    <property type="entry name" value="TBC1 domain family member 2B"/>
    <property type="match status" value="1"/>
</dbReference>
<keyword evidence="2" id="KW-0343">GTPase activation</keyword>
<dbReference type="SUPFAM" id="SSF50729">
    <property type="entry name" value="PH domain-like"/>
    <property type="match status" value="1"/>
</dbReference>
<feature type="region of interest" description="Disordered" evidence="9">
    <location>
        <begin position="310"/>
        <end position="340"/>
    </location>
</feature>
<evidence type="ECO:0000256" key="1">
    <source>
        <dbReference type="ARBA" id="ARBA00004412"/>
    </source>
</evidence>
<dbReference type="InterPro" id="IPR050302">
    <property type="entry name" value="Rab_GAP_TBC_domain"/>
</dbReference>
<organism evidence="12 13">
    <name type="scientific">Mus spicilegus</name>
    <name type="common">Mound-building mouse</name>
    <dbReference type="NCBI Taxonomy" id="10103"/>
    <lineage>
        <taxon>Eukaryota</taxon>
        <taxon>Metazoa</taxon>
        <taxon>Chordata</taxon>
        <taxon>Craniata</taxon>
        <taxon>Vertebrata</taxon>
        <taxon>Euteleostomi</taxon>
        <taxon>Mammalia</taxon>
        <taxon>Eutheria</taxon>
        <taxon>Euarchontoglires</taxon>
        <taxon>Glires</taxon>
        <taxon>Rodentia</taxon>
        <taxon>Myomorpha</taxon>
        <taxon>Muroidea</taxon>
        <taxon>Muridae</taxon>
        <taxon>Murinae</taxon>
        <taxon>Mus</taxon>
        <taxon>Mus</taxon>
    </lineage>
</organism>
<dbReference type="FunFam" id="2.30.29.30:FF:000326">
    <property type="entry name" value="TBC1 domain family member 2B"/>
    <property type="match status" value="1"/>
</dbReference>
<evidence type="ECO:0000259" key="10">
    <source>
        <dbReference type="PROSITE" id="PS50003"/>
    </source>
</evidence>
<dbReference type="Pfam" id="PF00169">
    <property type="entry name" value="PH"/>
    <property type="match status" value="1"/>
</dbReference>
<accession>A0A8C6I821</accession>
<evidence type="ECO:0000313" key="12">
    <source>
        <dbReference type="Ensembl" id="ENSMSIP00000031568.1"/>
    </source>
</evidence>
<evidence type="ECO:0000256" key="4">
    <source>
        <dbReference type="ARBA" id="ARBA00022753"/>
    </source>
</evidence>
<evidence type="ECO:0000256" key="7">
    <source>
        <dbReference type="ARBA" id="ARBA00067507"/>
    </source>
</evidence>
<dbReference type="PANTHER" id="PTHR47219">
    <property type="entry name" value="RAB GTPASE-ACTIVATING PROTEIN 1-LIKE"/>
    <property type="match status" value="1"/>
</dbReference>
<keyword evidence="4" id="KW-0967">Endosome</keyword>
<dbReference type="Ensembl" id="ENSMSIT00000039806.1">
    <property type="protein sequence ID" value="ENSMSIP00000031568.1"/>
    <property type="gene ID" value="ENSMSIG00000026428.1"/>
</dbReference>
<protein>
    <recommendedName>
        <fullName evidence="7">TBC1 domain family member 2B</fullName>
    </recommendedName>
</protein>
<dbReference type="GeneTree" id="ENSGT00940000157737"/>
<dbReference type="InterPro" id="IPR001849">
    <property type="entry name" value="PH_domain"/>
</dbReference>
<dbReference type="InterPro" id="IPR000195">
    <property type="entry name" value="Rab-GAP-TBC_dom"/>
</dbReference>
<dbReference type="GO" id="GO:0005829">
    <property type="term" value="C:cytosol"/>
    <property type="evidence" value="ECO:0007669"/>
    <property type="project" value="Ensembl"/>
</dbReference>
<sequence>MLGAGDGVEESCSGGEGAVPGIGSEAGAVAGREPSRLCGYLQKLSGKGPLRGYRSRWFVFDSRRCYLYYFKSPQDALPLGHLDIADACFSYQGRDEAAEPGADPPTHFQVHSAGAVTVLKAPNRELMTYWLQELQQKRWEYCNSLDMMKWDSRTSPTPGDFPKGLVARDTTDIISQHPNPSAEKARTVLAVEAAPGELVGDRAAHQPAPGHPNPINFYSLKQWGNELKNSMSSFRPGRGHSESRRTVFYTNEEWELLDPPPKDLEESLVPEERKKPMPEGSKGVTSSGFPFEFGRNPYKGKRPLKDIIGSYKNRHSSSDPLLEGTATSSGSSGGPTKPVPEMQLQIQSQQEELEQLKKDLSSQKELIRLLQQTVRSSQYDKYFTNPQISQGVPRDTLELLHQKDEQILGLSGQLERFGLEKESLQQEVRTLKSKVGELNERLGMLMETIQAKDEVIIKLSACEGSMSSPTLGPSSPLAIPASRDQLELDRLKDSLQGYKSQNKFLNKEILELSALRRNAERRERDLMAKYSSLEAKLCQVESKYLILLQEMKTPVCSEEQGPARDVIAQLLEDALQVESQEQPEQAFVKPHLVSEFDIYGFRTVPDDDEEEKLVAKVRALDLKTLYLTENQEVSTGVKWENYFASTMNREMVCSPELKNLIRAGIPHEHRSKVWKWCVDRHTRKFKDSMEPGYFQTLLQKALEKQNPASKQIELDLLRTLPNNKHYSSPTSEGIQKLRSVLLAFSWRNPDIGYCQGLNRLVAVALLYLDQEDAFWCLVTIVEVFMPRDYYTKTLLGSQVDQRVFRDLLSEKLPRLHTHFEQYKVDYTLITFNWFLVVFVDSVVSDILFKIWDSFLYEGPKVIFRFALALFKYKEEEILKLQDSMSIFKYLRYFTRTILDARKLISISFGDLNPFPLRQIRNRRAYHLEKVRLELTELEAIREDFLRERDTSPDKGELVSDEEEDT</sequence>
<comment type="subcellular location">
    <subcellularLocation>
        <location evidence="1">Early endosome</location>
    </subcellularLocation>
</comment>
<name>A0A8C6I821_MUSSI</name>
<keyword evidence="5 8" id="KW-0175">Coiled coil</keyword>
<dbReference type="FunFam" id="1.10.287.1490:FF:000020">
    <property type="entry name" value="TBC1 domain family member 2B isoform X2"/>
    <property type="match status" value="1"/>
</dbReference>
<dbReference type="FunFam" id="1.10.8.270:FF:000014">
    <property type="entry name" value="Putative TBC1 domain family member 2B"/>
    <property type="match status" value="1"/>
</dbReference>
<dbReference type="PROSITE" id="PS50086">
    <property type="entry name" value="TBC_RABGAP"/>
    <property type="match status" value="1"/>
</dbReference>
<evidence type="ECO:0000256" key="3">
    <source>
        <dbReference type="ARBA" id="ARBA00022553"/>
    </source>
</evidence>
<keyword evidence="3" id="KW-0597">Phosphoprotein</keyword>
<evidence type="ECO:0000313" key="13">
    <source>
        <dbReference type="Proteomes" id="UP000694415"/>
    </source>
</evidence>
<dbReference type="FunFam" id="1.10.10.750:FF:000018">
    <property type="entry name" value="TBC domaincontaining protein"/>
    <property type="match status" value="1"/>
</dbReference>
<feature type="domain" description="PH" evidence="10">
    <location>
        <begin position="34"/>
        <end position="139"/>
    </location>
</feature>
<dbReference type="Proteomes" id="UP000694415">
    <property type="component" value="Unplaced"/>
</dbReference>
<feature type="domain" description="Rab-GAP TBC" evidence="11">
    <location>
        <begin position="664"/>
        <end position="858"/>
    </location>
</feature>
<comment type="function">
    <text evidence="6">GTPase-activating protein that plays a role in the early steps of endocytosis.</text>
</comment>
<evidence type="ECO:0000256" key="6">
    <source>
        <dbReference type="ARBA" id="ARBA00057111"/>
    </source>
</evidence>
<dbReference type="InterPro" id="IPR011993">
    <property type="entry name" value="PH-like_dom_sf"/>
</dbReference>
<dbReference type="InterPro" id="IPR035969">
    <property type="entry name" value="Rab-GAP_TBC_sf"/>
</dbReference>
<evidence type="ECO:0000256" key="9">
    <source>
        <dbReference type="SAM" id="MobiDB-lite"/>
    </source>
</evidence>
<dbReference type="PROSITE" id="PS50003">
    <property type="entry name" value="PH_DOMAIN"/>
    <property type="match status" value="1"/>
</dbReference>
<evidence type="ECO:0000259" key="11">
    <source>
        <dbReference type="PROSITE" id="PS50086"/>
    </source>
</evidence>